<dbReference type="Proteomes" id="UP000053370">
    <property type="component" value="Unassembled WGS sequence"/>
</dbReference>
<dbReference type="EMBL" id="DF968180">
    <property type="protein sequence ID" value="GAP39488.1"/>
    <property type="molecule type" value="Genomic_DNA"/>
</dbReference>
<evidence type="ECO:0000256" key="12">
    <source>
        <dbReference type="RuleBase" id="RU003784"/>
    </source>
</evidence>
<dbReference type="RefSeq" id="WP_062277947.1">
    <property type="nucleotide sequence ID" value="NZ_DF968180.1"/>
</dbReference>
<evidence type="ECO:0000256" key="11">
    <source>
        <dbReference type="RuleBase" id="RU003783"/>
    </source>
</evidence>
<evidence type="ECO:0000256" key="13">
    <source>
        <dbReference type="RuleBase" id="RU003785"/>
    </source>
</evidence>
<reference evidence="14" key="1">
    <citation type="journal article" date="2015" name="Genome Announc.">
        <title>Draft Genome Sequence of Anaerolineae Strain TC1, a Novel Isolate from a Methanogenic Wastewater Treatment System.</title>
        <authorList>
            <person name="Matsuura N."/>
            <person name="Tourlousse D.M."/>
            <person name="Sun L."/>
            <person name="Toyonaga M."/>
            <person name="Kuroda K."/>
            <person name="Ohashi A."/>
            <person name="Cruz R."/>
            <person name="Yamaguchi T."/>
            <person name="Sekiguchi Y."/>
        </authorList>
    </citation>
    <scope>NUCLEOTIDE SEQUENCE [LARGE SCALE GENOMIC DNA]</scope>
    <source>
        <strain evidence="14">TC1</strain>
    </source>
</reference>
<dbReference type="STRING" id="1678840.ATC1_1217"/>
<dbReference type="HAMAP" id="MF_00185">
    <property type="entry name" value="IPP_trans"/>
    <property type="match status" value="1"/>
</dbReference>
<proteinExistence type="inferred from homology"/>
<comment type="similarity">
    <text evidence="3 10 13">Belongs to the IPP transferase family.</text>
</comment>
<evidence type="ECO:0000256" key="10">
    <source>
        <dbReference type="HAMAP-Rule" id="MF_00185"/>
    </source>
</evidence>
<dbReference type="InterPro" id="IPR018022">
    <property type="entry name" value="IPT"/>
</dbReference>
<comment type="cofactor">
    <cofactor evidence="1 10">
        <name>Mg(2+)</name>
        <dbReference type="ChEBI" id="CHEBI:18420"/>
    </cofactor>
</comment>
<dbReference type="Gene3D" id="3.40.50.300">
    <property type="entry name" value="P-loop containing nucleotide triphosphate hydrolases"/>
    <property type="match status" value="1"/>
</dbReference>
<sequence length="313" mass="35264">MSQPISKIPITVIVGPTAVGKTAFSIAFAKLIQAEIVSADSRYFYRGMNIGTAKPSVEEMQGIPHHLIDVAEPDQTWSLALFQQKAHAAILDIHQRGKNVLVVGGTGQYIRAVLEGWSPPELTPDLPMRKALEAWAEAIGPEDLHRKLSCIDPAAAAKIDYQNVRRTIRAFEVIFKSGELFSAQRKQVDSPYQPLVIGLTRPRAELYERIDRRIDQMFENGFVNEVRGLLDRGFSPELPSMSAIGYREVSAYLRQEISLEEAVLQIRRGTRNYVRRQANWFKGSDPQIHWYDLSDQGREAKSCRFSLKPGDSK</sequence>
<feature type="binding site" evidence="10">
    <location>
        <begin position="17"/>
        <end position="22"/>
    </location>
    <ligand>
        <name>substrate</name>
    </ligand>
</feature>
<keyword evidence="6 10" id="KW-0547">Nucleotide-binding</keyword>
<comment type="function">
    <text evidence="2 10 12">Catalyzes the transfer of a dimethylallyl group onto the adenine at position 37 in tRNAs that read codons beginning with uridine, leading to the formation of N6-(dimethylallyl)adenosine (i(6)A).</text>
</comment>
<dbReference type="PATRIC" id="fig|1678840.3.peg.518"/>
<keyword evidence="15" id="KW-1185">Reference proteome</keyword>
<keyword evidence="7 10" id="KW-0067">ATP-binding</keyword>
<dbReference type="Gene3D" id="1.10.20.140">
    <property type="match status" value="1"/>
</dbReference>
<dbReference type="EC" id="2.5.1.75" evidence="10"/>
<organism evidence="14">
    <name type="scientific">Flexilinea flocculi</name>
    <dbReference type="NCBI Taxonomy" id="1678840"/>
    <lineage>
        <taxon>Bacteria</taxon>
        <taxon>Bacillati</taxon>
        <taxon>Chloroflexota</taxon>
        <taxon>Anaerolineae</taxon>
        <taxon>Anaerolineales</taxon>
        <taxon>Anaerolineaceae</taxon>
        <taxon>Flexilinea</taxon>
    </lineage>
</organism>
<evidence type="ECO:0000256" key="7">
    <source>
        <dbReference type="ARBA" id="ARBA00022840"/>
    </source>
</evidence>
<keyword evidence="5 10" id="KW-0819">tRNA processing</keyword>
<dbReference type="InterPro" id="IPR039657">
    <property type="entry name" value="Dimethylallyltransferase"/>
</dbReference>
<evidence type="ECO:0000256" key="6">
    <source>
        <dbReference type="ARBA" id="ARBA00022741"/>
    </source>
</evidence>
<evidence type="ECO:0000256" key="5">
    <source>
        <dbReference type="ARBA" id="ARBA00022694"/>
    </source>
</evidence>
<comment type="catalytic activity">
    <reaction evidence="9 10 11">
        <text>adenosine(37) in tRNA + dimethylallyl diphosphate = N(6)-dimethylallyladenosine(37) in tRNA + diphosphate</text>
        <dbReference type="Rhea" id="RHEA:26482"/>
        <dbReference type="Rhea" id="RHEA-COMP:10162"/>
        <dbReference type="Rhea" id="RHEA-COMP:10375"/>
        <dbReference type="ChEBI" id="CHEBI:33019"/>
        <dbReference type="ChEBI" id="CHEBI:57623"/>
        <dbReference type="ChEBI" id="CHEBI:74411"/>
        <dbReference type="ChEBI" id="CHEBI:74415"/>
        <dbReference type="EC" id="2.5.1.75"/>
    </reaction>
</comment>
<accession>A0A0K8P9Z6</accession>
<comment type="caution">
    <text evidence="10">Lacks conserved residue(s) required for the propagation of feature annotation.</text>
</comment>
<evidence type="ECO:0000256" key="4">
    <source>
        <dbReference type="ARBA" id="ARBA00022679"/>
    </source>
</evidence>
<dbReference type="InterPro" id="IPR027417">
    <property type="entry name" value="P-loop_NTPase"/>
</dbReference>
<dbReference type="GO" id="GO:0052381">
    <property type="term" value="F:tRNA dimethylallyltransferase activity"/>
    <property type="evidence" value="ECO:0007669"/>
    <property type="project" value="UniProtKB-UniRule"/>
</dbReference>
<dbReference type="PANTHER" id="PTHR11088:SF60">
    <property type="entry name" value="TRNA DIMETHYLALLYLTRANSFERASE"/>
    <property type="match status" value="1"/>
</dbReference>
<feature type="region of interest" description="Interaction with substrate tRNA" evidence="10">
    <location>
        <begin position="40"/>
        <end position="43"/>
    </location>
</feature>
<evidence type="ECO:0000256" key="8">
    <source>
        <dbReference type="ARBA" id="ARBA00022842"/>
    </source>
</evidence>
<comment type="subunit">
    <text evidence="10">Monomer.</text>
</comment>
<protein>
    <recommendedName>
        <fullName evidence="10">tRNA dimethylallyltransferase</fullName>
        <ecNumber evidence="10">2.5.1.75</ecNumber>
    </recommendedName>
    <alternativeName>
        <fullName evidence="10">Dimethylallyl diphosphate:tRNA dimethylallyltransferase</fullName>
        <shortName evidence="10">DMAPP:tRNA dimethylallyltransferase</shortName>
        <shortName evidence="10">DMATase</shortName>
    </alternativeName>
    <alternativeName>
        <fullName evidence="10">Isopentenyl-diphosphate:tRNA isopentenyltransferase</fullName>
        <shortName evidence="10">IPP transferase</shortName>
        <shortName evidence="10">IPPT</shortName>
        <shortName evidence="10">IPTase</shortName>
    </alternativeName>
</protein>
<dbReference type="Pfam" id="PF01715">
    <property type="entry name" value="IPPT"/>
    <property type="match status" value="1"/>
</dbReference>
<evidence type="ECO:0000256" key="3">
    <source>
        <dbReference type="ARBA" id="ARBA00005842"/>
    </source>
</evidence>
<evidence type="ECO:0000256" key="2">
    <source>
        <dbReference type="ARBA" id="ARBA00003213"/>
    </source>
</evidence>
<dbReference type="NCBIfam" id="TIGR00174">
    <property type="entry name" value="miaA"/>
    <property type="match status" value="1"/>
</dbReference>
<gene>
    <name evidence="10" type="primary">miaA</name>
    <name evidence="14" type="ORF">ATC1_1217</name>
</gene>
<dbReference type="AlphaFoldDB" id="A0A0K8P9Z6"/>
<evidence type="ECO:0000313" key="15">
    <source>
        <dbReference type="Proteomes" id="UP000053370"/>
    </source>
</evidence>
<name>A0A0K8P9Z6_9CHLR</name>
<dbReference type="PANTHER" id="PTHR11088">
    <property type="entry name" value="TRNA DIMETHYLALLYLTRANSFERASE"/>
    <property type="match status" value="1"/>
</dbReference>
<evidence type="ECO:0000256" key="1">
    <source>
        <dbReference type="ARBA" id="ARBA00001946"/>
    </source>
</evidence>
<feature type="site" description="Interaction with substrate tRNA" evidence="10">
    <location>
        <position position="129"/>
    </location>
</feature>
<dbReference type="SUPFAM" id="SSF52540">
    <property type="entry name" value="P-loop containing nucleoside triphosphate hydrolases"/>
    <property type="match status" value="1"/>
</dbReference>
<dbReference type="GO" id="GO:0005524">
    <property type="term" value="F:ATP binding"/>
    <property type="evidence" value="ECO:0007669"/>
    <property type="project" value="UniProtKB-UniRule"/>
</dbReference>
<dbReference type="GO" id="GO:0006400">
    <property type="term" value="P:tRNA modification"/>
    <property type="evidence" value="ECO:0007669"/>
    <property type="project" value="TreeGrafter"/>
</dbReference>
<keyword evidence="4 10" id="KW-0808">Transferase</keyword>
<evidence type="ECO:0000313" key="14">
    <source>
        <dbReference type="EMBL" id="GAP39488.1"/>
    </source>
</evidence>
<feature type="binding site" evidence="10">
    <location>
        <begin position="15"/>
        <end position="22"/>
    </location>
    <ligand>
        <name>ATP</name>
        <dbReference type="ChEBI" id="CHEBI:30616"/>
    </ligand>
</feature>
<keyword evidence="8 10" id="KW-0460">Magnesium</keyword>
<feature type="site" description="Interaction with substrate tRNA" evidence="10">
    <location>
        <position position="106"/>
    </location>
</feature>
<evidence type="ECO:0000256" key="9">
    <source>
        <dbReference type="ARBA" id="ARBA00049563"/>
    </source>
</evidence>
<dbReference type="OrthoDB" id="9776390at2"/>